<sequence length="151" mass="16483">MENYPMSKQLPWPVNVSSILNHPIDILSALTYHRSVNCHQHPPARLSCAKSCLTCHLEAGRIIIVVGFTVTCAESMSTCHPCLSPHIHVVAFVHHPPNRPNVGVMLFRTASSRTLGNRESSSTCVPAFTCHSSSISIHDIALARPASLNCH</sequence>
<dbReference type="KEGG" id="lbc:LACBIDRAFT_299693"/>
<evidence type="ECO:0000313" key="2">
    <source>
        <dbReference type="Proteomes" id="UP000001194"/>
    </source>
</evidence>
<dbReference type="RefSeq" id="XP_001882651.1">
    <property type="nucleotide sequence ID" value="XM_001882616.1"/>
</dbReference>
<protein>
    <submittedName>
        <fullName evidence="1">Predicted protein</fullName>
    </submittedName>
</protein>
<accession>B0DF69</accession>
<dbReference type="Proteomes" id="UP000001194">
    <property type="component" value="Unassembled WGS sequence"/>
</dbReference>
<dbReference type="AlphaFoldDB" id="B0DF69"/>
<dbReference type="GeneID" id="6078346"/>
<dbReference type="EMBL" id="DS547107">
    <property type="protein sequence ID" value="EDR06804.1"/>
    <property type="molecule type" value="Genomic_DNA"/>
</dbReference>
<evidence type="ECO:0000313" key="1">
    <source>
        <dbReference type="EMBL" id="EDR06804.1"/>
    </source>
</evidence>
<name>B0DF69_LACBS</name>
<proteinExistence type="predicted"/>
<dbReference type="HOGENOM" id="CLU_1731782_0_0_1"/>
<reference evidence="1 2" key="1">
    <citation type="journal article" date="2008" name="Nature">
        <title>The genome of Laccaria bicolor provides insights into mycorrhizal symbiosis.</title>
        <authorList>
            <person name="Martin F."/>
            <person name="Aerts A."/>
            <person name="Ahren D."/>
            <person name="Brun A."/>
            <person name="Danchin E.G.J."/>
            <person name="Duchaussoy F."/>
            <person name="Gibon J."/>
            <person name="Kohler A."/>
            <person name="Lindquist E."/>
            <person name="Pereda V."/>
            <person name="Salamov A."/>
            <person name="Shapiro H.J."/>
            <person name="Wuyts J."/>
            <person name="Blaudez D."/>
            <person name="Buee M."/>
            <person name="Brokstein P."/>
            <person name="Canbaeck B."/>
            <person name="Cohen D."/>
            <person name="Courty P.E."/>
            <person name="Coutinho P.M."/>
            <person name="Delaruelle C."/>
            <person name="Detter J.C."/>
            <person name="Deveau A."/>
            <person name="DiFazio S."/>
            <person name="Duplessis S."/>
            <person name="Fraissinet-Tachet L."/>
            <person name="Lucic E."/>
            <person name="Frey-Klett P."/>
            <person name="Fourrey C."/>
            <person name="Feussner I."/>
            <person name="Gay G."/>
            <person name="Grimwood J."/>
            <person name="Hoegger P.J."/>
            <person name="Jain P."/>
            <person name="Kilaru S."/>
            <person name="Labbe J."/>
            <person name="Lin Y.C."/>
            <person name="Legue V."/>
            <person name="Le Tacon F."/>
            <person name="Marmeisse R."/>
            <person name="Melayah D."/>
            <person name="Montanini B."/>
            <person name="Muratet M."/>
            <person name="Nehls U."/>
            <person name="Niculita-Hirzel H."/>
            <person name="Oudot-Le Secq M.P."/>
            <person name="Peter M."/>
            <person name="Quesneville H."/>
            <person name="Rajashekar B."/>
            <person name="Reich M."/>
            <person name="Rouhier N."/>
            <person name="Schmutz J."/>
            <person name="Yin T."/>
            <person name="Chalot M."/>
            <person name="Henrissat B."/>
            <person name="Kuees U."/>
            <person name="Lucas S."/>
            <person name="Van de Peer Y."/>
            <person name="Podila G.K."/>
            <person name="Polle A."/>
            <person name="Pukkila P.J."/>
            <person name="Richardson P.M."/>
            <person name="Rouze P."/>
            <person name="Sanders I.R."/>
            <person name="Stajich J.E."/>
            <person name="Tunlid A."/>
            <person name="Tuskan G."/>
            <person name="Grigoriev I.V."/>
        </authorList>
    </citation>
    <scope>NUCLEOTIDE SEQUENCE [LARGE SCALE GENOMIC DNA]</scope>
    <source>
        <strain evidence="2">S238N-H82 / ATCC MYA-4686</strain>
    </source>
</reference>
<keyword evidence="2" id="KW-1185">Reference proteome</keyword>
<gene>
    <name evidence="1" type="ORF">LACBIDRAFT_299693</name>
</gene>
<organism evidence="2">
    <name type="scientific">Laccaria bicolor (strain S238N-H82 / ATCC MYA-4686)</name>
    <name type="common">Bicoloured deceiver</name>
    <name type="synonym">Laccaria laccata var. bicolor</name>
    <dbReference type="NCBI Taxonomy" id="486041"/>
    <lineage>
        <taxon>Eukaryota</taxon>
        <taxon>Fungi</taxon>
        <taxon>Dikarya</taxon>
        <taxon>Basidiomycota</taxon>
        <taxon>Agaricomycotina</taxon>
        <taxon>Agaricomycetes</taxon>
        <taxon>Agaricomycetidae</taxon>
        <taxon>Agaricales</taxon>
        <taxon>Agaricineae</taxon>
        <taxon>Hydnangiaceae</taxon>
        <taxon>Laccaria</taxon>
    </lineage>
</organism>
<dbReference type="InParanoid" id="B0DF69"/>